<dbReference type="Proteomes" id="UP000321807">
    <property type="component" value="Chromosome"/>
</dbReference>
<dbReference type="Proteomes" id="UP000198725">
    <property type="component" value="Unassembled WGS sequence"/>
</dbReference>
<dbReference type="EMBL" id="FOSR01000003">
    <property type="protein sequence ID" value="SFK53100.1"/>
    <property type="molecule type" value="Genomic_DNA"/>
</dbReference>
<reference evidence="5" key="1">
    <citation type="submission" date="2016-10" db="EMBL/GenBank/DDBJ databases">
        <authorList>
            <person name="de Groot N.N."/>
        </authorList>
    </citation>
    <scope>NUCLEOTIDE SEQUENCE [LARGE SCALE GENOMIC DNA]</scope>
    <source>
        <strain evidence="5">MO64</strain>
    </source>
</reference>
<evidence type="ECO:0000256" key="2">
    <source>
        <dbReference type="SAM" id="SignalP"/>
    </source>
</evidence>
<dbReference type="RefSeq" id="WP_008215997.1">
    <property type="nucleotide sequence ID" value="NZ_CP042807.1"/>
</dbReference>
<reference evidence="6" key="2">
    <citation type="submission" date="2016-10" db="EMBL/GenBank/DDBJ databases">
        <authorList>
            <person name="Varghese N."/>
            <person name="Submissions S."/>
        </authorList>
    </citation>
    <scope>NUCLEOTIDE SEQUENCE [LARGE SCALE GENOMIC DNA]</scope>
    <source>
        <strain evidence="6">MO64</strain>
    </source>
</reference>
<sequence>MRRLSLAVALLLIAPLACAQVFKWTDAHGTVHYSQTPPATGTKYSRVTVNGTVDPVTPPSHEANAETSADNAPAAAPQPVADTPANRKKLCASLQSNLNTLKGNQPVVMQVNGQQKVIDAAQRKQQVSNAQAQYQRYCAS</sequence>
<name>A0A1I4AAB6_9GAMM</name>
<keyword evidence="2" id="KW-0732">Signal</keyword>
<feature type="chain" id="PRO_5036021401" evidence="2">
    <location>
        <begin position="20"/>
        <end position="140"/>
    </location>
</feature>
<evidence type="ECO:0000259" key="3">
    <source>
        <dbReference type="Pfam" id="PF13511"/>
    </source>
</evidence>
<gene>
    <name evidence="4" type="ORF">CS053_14265</name>
    <name evidence="5" type="ORF">SAMN05192579_103322</name>
</gene>
<keyword evidence="6" id="KW-1185">Reference proteome</keyword>
<protein>
    <submittedName>
        <fullName evidence="4">DUF4124 domain-containing protein</fullName>
    </submittedName>
</protein>
<feature type="compositionally biased region" description="Polar residues" evidence="1">
    <location>
        <begin position="33"/>
        <end position="51"/>
    </location>
</feature>
<organism evidence="5 6">
    <name type="scientific">Rhodanobacter glycinis</name>
    <dbReference type="NCBI Taxonomy" id="582702"/>
    <lineage>
        <taxon>Bacteria</taxon>
        <taxon>Pseudomonadati</taxon>
        <taxon>Pseudomonadota</taxon>
        <taxon>Gammaproteobacteria</taxon>
        <taxon>Lysobacterales</taxon>
        <taxon>Rhodanobacteraceae</taxon>
        <taxon>Rhodanobacter</taxon>
    </lineage>
</organism>
<feature type="region of interest" description="Disordered" evidence="1">
    <location>
        <begin position="33"/>
        <end position="88"/>
    </location>
</feature>
<dbReference type="Pfam" id="PF13511">
    <property type="entry name" value="DUF4124"/>
    <property type="match status" value="1"/>
</dbReference>
<evidence type="ECO:0000256" key="1">
    <source>
        <dbReference type="SAM" id="MobiDB-lite"/>
    </source>
</evidence>
<proteinExistence type="predicted"/>
<dbReference type="InterPro" id="IPR025392">
    <property type="entry name" value="DUF4124"/>
</dbReference>
<reference evidence="4 7" key="3">
    <citation type="submission" date="2019-08" db="EMBL/GenBank/DDBJ databases">
        <title>Complete genome sequence of Rhodanobacter glycinis strain T01E-68 isolated from tomato root.</title>
        <authorList>
            <person name="Weon H.-Y."/>
            <person name="Lee S.A."/>
        </authorList>
    </citation>
    <scope>NUCLEOTIDE SEQUENCE [LARGE SCALE GENOMIC DNA]</scope>
    <source>
        <strain evidence="4 7">T01E-68</strain>
    </source>
</reference>
<feature type="domain" description="DUF4124" evidence="3">
    <location>
        <begin position="9"/>
        <end position="60"/>
    </location>
</feature>
<dbReference type="AlphaFoldDB" id="A0A1I4AAB6"/>
<evidence type="ECO:0000313" key="5">
    <source>
        <dbReference type="EMBL" id="SFK53100.1"/>
    </source>
</evidence>
<evidence type="ECO:0000313" key="4">
    <source>
        <dbReference type="EMBL" id="QEE25537.1"/>
    </source>
</evidence>
<accession>A0A1I4AAB6</accession>
<feature type="signal peptide" evidence="2">
    <location>
        <begin position="1"/>
        <end position="19"/>
    </location>
</feature>
<evidence type="ECO:0000313" key="6">
    <source>
        <dbReference type="Proteomes" id="UP000198725"/>
    </source>
</evidence>
<evidence type="ECO:0000313" key="7">
    <source>
        <dbReference type="Proteomes" id="UP000321807"/>
    </source>
</evidence>
<dbReference type="KEGG" id="rgl:CS053_14265"/>
<dbReference type="EMBL" id="CP042807">
    <property type="protein sequence ID" value="QEE25537.1"/>
    <property type="molecule type" value="Genomic_DNA"/>
</dbReference>